<evidence type="ECO:0000259" key="1">
    <source>
        <dbReference type="Pfam" id="PF07969"/>
    </source>
</evidence>
<dbReference type="KEGG" id="tle:Tlet_1382"/>
<dbReference type="GO" id="GO:0016810">
    <property type="term" value="F:hydrolase activity, acting on carbon-nitrogen (but not peptide) bonds"/>
    <property type="evidence" value="ECO:0007669"/>
    <property type="project" value="InterPro"/>
</dbReference>
<dbReference type="PANTHER" id="PTHR22642:SF2">
    <property type="entry name" value="PROTEIN LONG AFTER FAR-RED 3"/>
    <property type="match status" value="1"/>
</dbReference>
<reference evidence="2 3" key="2">
    <citation type="journal article" date="2009" name="Proc. Natl. Acad. Sci. U.S.A.">
        <title>On the chimeric nature, thermophilic origin, and phylogenetic placement of the Thermotogales.</title>
        <authorList>
            <person name="Zhaxybayeva O."/>
            <person name="Swithers K.S."/>
            <person name="Lapierre P."/>
            <person name="Fournier G.P."/>
            <person name="Bickhart D.M."/>
            <person name="DeBoy R.T."/>
            <person name="Nelson K.E."/>
            <person name="Nesbo C.L."/>
            <person name="Doolittle W.F."/>
            <person name="Gogarten J.P."/>
            <person name="Noll K.M."/>
        </authorList>
    </citation>
    <scope>NUCLEOTIDE SEQUENCE [LARGE SCALE GENOMIC DNA]</scope>
    <source>
        <strain evidence="3">ATCC BAA-301 / DSM 14385 / NBRC 107922 / TMO</strain>
    </source>
</reference>
<feature type="domain" description="Amidohydrolase 3" evidence="1">
    <location>
        <begin position="34"/>
        <end position="445"/>
    </location>
</feature>
<protein>
    <submittedName>
        <fullName evidence="2">Amidohydrolase 3</fullName>
    </submittedName>
</protein>
<dbReference type="EMBL" id="CP000812">
    <property type="protein sequence ID" value="ABV33939.1"/>
    <property type="molecule type" value="Genomic_DNA"/>
</dbReference>
<dbReference type="SUPFAM" id="SSF51338">
    <property type="entry name" value="Composite domain of metallo-dependent hydrolases"/>
    <property type="match status" value="1"/>
</dbReference>
<dbReference type="Gene3D" id="3.20.20.140">
    <property type="entry name" value="Metal-dependent hydrolases"/>
    <property type="match status" value="1"/>
</dbReference>
<sequence length="450" mass="51699">MIFRNCAVYKNGNFEKSDLFVENGIFTDSSSGPVIDLSGMYVMPGFVDSHAHILGVGQKCEHLNLEKICSQEELFQLLIKQDKKIILGRGWSEQTLGGYPDKKMLDKIQKPVVLTRKCGHVAVLNQSAMNLINMYKEDGIFKEDELEKIRGRLNNEDAERLFKIGEEEFLKHGVTFVHSDDLHGLSWDELKRILKKSRIRIFEKLHFSRIEDLERFNEFGVLTERVYVKGVKIFADGSLGGKTAYLSKPYADEKSYRGMCLANSQQIERFAEICSRKKVQLCIHAIGDAAVHEVAMALKNYPKNRLIHAQLIDEKDLKYLKDTYFCVQPHFAFEDQELISRRISKEFYGLKYDFLKLFKEGYRVTFSTDAPVSPHDPKYVIEAALRMGFHLMDAINLYTYASSETTGLRNIGKIEIGYAADFAIYEKNPLKLEDDPIAVYVHGEQIWQKA</sequence>
<proteinExistence type="predicted"/>
<keyword evidence="3" id="KW-1185">Reference proteome</keyword>
<dbReference type="SUPFAM" id="SSF51556">
    <property type="entry name" value="Metallo-dependent hydrolases"/>
    <property type="match status" value="1"/>
</dbReference>
<keyword evidence="2" id="KW-0378">Hydrolase</keyword>
<organism evidence="2 3">
    <name type="scientific">Pseudothermotoga lettingae (strain ATCC BAA-301 / DSM 14385 / NBRC 107922 / TMO)</name>
    <name type="common">Thermotoga lettingae</name>
    <dbReference type="NCBI Taxonomy" id="416591"/>
    <lineage>
        <taxon>Bacteria</taxon>
        <taxon>Thermotogati</taxon>
        <taxon>Thermotogota</taxon>
        <taxon>Thermotogae</taxon>
        <taxon>Thermotogales</taxon>
        <taxon>Thermotogaceae</taxon>
        <taxon>Pseudothermotoga</taxon>
    </lineage>
</organism>
<gene>
    <name evidence="2" type="ordered locus">Tlet_1382</name>
</gene>
<dbReference type="Pfam" id="PF07969">
    <property type="entry name" value="Amidohydro_3"/>
    <property type="match status" value="1"/>
</dbReference>
<reference evidence="2 3" key="1">
    <citation type="submission" date="2007-08" db="EMBL/GenBank/DDBJ databases">
        <title>Complete sequence of Thermotoga lettingae TMO.</title>
        <authorList>
            <consortium name="US DOE Joint Genome Institute"/>
            <person name="Copeland A."/>
            <person name="Lucas S."/>
            <person name="Lapidus A."/>
            <person name="Barry K."/>
            <person name="Glavina del Rio T."/>
            <person name="Dalin E."/>
            <person name="Tice H."/>
            <person name="Pitluck S."/>
            <person name="Foster B."/>
            <person name="Bruce D."/>
            <person name="Schmutz J."/>
            <person name="Larimer F."/>
            <person name="Land M."/>
            <person name="Hauser L."/>
            <person name="Kyrpides N."/>
            <person name="Mikhailova N."/>
            <person name="Nelson K."/>
            <person name="Gogarten J.P."/>
            <person name="Noll K."/>
            <person name="Richardson P."/>
        </authorList>
    </citation>
    <scope>NUCLEOTIDE SEQUENCE [LARGE SCALE GENOMIC DNA]</scope>
    <source>
        <strain evidence="3">ATCC BAA-301 / DSM 14385 / NBRC 107922 / TMO</strain>
    </source>
</reference>
<dbReference type="HOGENOM" id="CLU_009942_3_1_0"/>
<dbReference type="OrthoDB" id="9767366at2"/>
<dbReference type="Gene3D" id="2.30.40.10">
    <property type="entry name" value="Urease, subunit C, domain 1"/>
    <property type="match status" value="1"/>
</dbReference>
<evidence type="ECO:0000313" key="3">
    <source>
        <dbReference type="Proteomes" id="UP000002016"/>
    </source>
</evidence>
<dbReference type="PANTHER" id="PTHR22642">
    <property type="entry name" value="IMIDAZOLONEPROPIONASE"/>
    <property type="match status" value="1"/>
</dbReference>
<dbReference type="Gene3D" id="3.10.310.70">
    <property type="match status" value="1"/>
</dbReference>
<dbReference type="Proteomes" id="UP000002016">
    <property type="component" value="Chromosome"/>
</dbReference>
<dbReference type="STRING" id="416591.Tlet_1382"/>
<evidence type="ECO:0000313" key="2">
    <source>
        <dbReference type="EMBL" id="ABV33939.1"/>
    </source>
</evidence>
<name>A8F705_PSELT</name>
<dbReference type="eggNOG" id="COG1574">
    <property type="taxonomic scope" value="Bacteria"/>
</dbReference>
<dbReference type="InterPro" id="IPR011059">
    <property type="entry name" value="Metal-dep_hydrolase_composite"/>
</dbReference>
<accession>A8F705</accession>
<dbReference type="InterPro" id="IPR013108">
    <property type="entry name" value="Amidohydro_3"/>
</dbReference>
<dbReference type="InterPro" id="IPR032466">
    <property type="entry name" value="Metal_Hydrolase"/>
</dbReference>
<dbReference type="AlphaFoldDB" id="A8F705"/>
<dbReference type="RefSeq" id="WP_012003415.1">
    <property type="nucleotide sequence ID" value="NC_009828.1"/>
</dbReference>